<sequence length="132" mass="15080">MTLLFLSIIICVSIPLAGAELDAIRGLPEGKPTKMTVLNPKLVEGDDGHTHLHFTGTDYNGAEKHFDVVIQYYIATPQATSQAYYHKDHISDPEKDKKYFVYVNAANYLVTGKHMNEWKAKYHQLFGWDFFE</sequence>
<dbReference type="AlphaFoldDB" id="A0AAD4MJE5"/>
<dbReference type="EMBL" id="JAKKPZ010000362">
    <property type="protein sequence ID" value="KAI1695922.1"/>
    <property type="molecule type" value="Genomic_DNA"/>
</dbReference>
<evidence type="ECO:0000313" key="2">
    <source>
        <dbReference type="EMBL" id="KAI1695922.1"/>
    </source>
</evidence>
<feature type="signal peptide" evidence="1">
    <location>
        <begin position="1"/>
        <end position="19"/>
    </location>
</feature>
<comment type="caution">
    <text evidence="2">The sequence shown here is derived from an EMBL/GenBank/DDBJ whole genome shotgun (WGS) entry which is preliminary data.</text>
</comment>
<keyword evidence="1" id="KW-0732">Signal</keyword>
<feature type="chain" id="PRO_5041928880" evidence="1">
    <location>
        <begin position="20"/>
        <end position="132"/>
    </location>
</feature>
<protein>
    <submittedName>
        <fullName evidence="2">Uncharacterized protein</fullName>
    </submittedName>
</protein>
<accession>A0AAD4MJE5</accession>
<keyword evidence="3" id="KW-1185">Reference proteome</keyword>
<dbReference type="Proteomes" id="UP001201812">
    <property type="component" value="Unassembled WGS sequence"/>
</dbReference>
<gene>
    <name evidence="2" type="ORF">DdX_19316</name>
</gene>
<evidence type="ECO:0000256" key="1">
    <source>
        <dbReference type="SAM" id="SignalP"/>
    </source>
</evidence>
<evidence type="ECO:0000313" key="3">
    <source>
        <dbReference type="Proteomes" id="UP001201812"/>
    </source>
</evidence>
<name>A0AAD4MJE5_9BILA</name>
<proteinExistence type="predicted"/>
<organism evidence="2 3">
    <name type="scientific">Ditylenchus destructor</name>
    <dbReference type="NCBI Taxonomy" id="166010"/>
    <lineage>
        <taxon>Eukaryota</taxon>
        <taxon>Metazoa</taxon>
        <taxon>Ecdysozoa</taxon>
        <taxon>Nematoda</taxon>
        <taxon>Chromadorea</taxon>
        <taxon>Rhabditida</taxon>
        <taxon>Tylenchina</taxon>
        <taxon>Tylenchomorpha</taxon>
        <taxon>Sphaerularioidea</taxon>
        <taxon>Anguinidae</taxon>
        <taxon>Anguininae</taxon>
        <taxon>Ditylenchus</taxon>
    </lineage>
</organism>
<reference evidence="2" key="1">
    <citation type="submission" date="2022-01" db="EMBL/GenBank/DDBJ databases">
        <title>Genome Sequence Resource for Two Populations of Ditylenchus destructor, the Migratory Endoparasitic Phytonematode.</title>
        <authorList>
            <person name="Zhang H."/>
            <person name="Lin R."/>
            <person name="Xie B."/>
        </authorList>
    </citation>
    <scope>NUCLEOTIDE SEQUENCE</scope>
    <source>
        <strain evidence="2">BazhouSP</strain>
    </source>
</reference>